<dbReference type="Pfam" id="PF07992">
    <property type="entry name" value="Pyr_redox_2"/>
    <property type="match status" value="1"/>
</dbReference>
<dbReference type="InterPro" id="IPR050446">
    <property type="entry name" value="FAD-oxidoreductase/Apoptosis"/>
</dbReference>
<name>A0A448Z5R3_9STRA</name>
<feature type="compositionally biased region" description="Acidic residues" evidence="4">
    <location>
        <begin position="582"/>
        <end position="599"/>
    </location>
</feature>
<dbReference type="InterPro" id="IPR036188">
    <property type="entry name" value="FAD/NAD-bd_sf"/>
</dbReference>
<evidence type="ECO:0000259" key="5">
    <source>
        <dbReference type="Pfam" id="PF07992"/>
    </source>
</evidence>
<dbReference type="EMBL" id="CAACVS010000124">
    <property type="protein sequence ID" value="VEU37371.1"/>
    <property type="molecule type" value="Genomic_DNA"/>
</dbReference>
<proteinExistence type="predicted"/>
<accession>A0A448Z5R3</accession>
<keyword evidence="3" id="KW-0560">Oxidoreductase</keyword>
<dbReference type="InterPro" id="IPR023753">
    <property type="entry name" value="FAD/NAD-binding_dom"/>
</dbReference>
<gene>
    <name evidence="6" type="ORF">PSNMU_V1.4_AUG-EV-PASAV3_0041690</name>
</gene>
<feature type="region of interest" description="Disordered" evidence="4">
    <location>
        <begin position="843"/>
        <end position="869"/>
    </location>
</feature>
<dbReference type="GO" id="GO:0012501">
    <property type="term" value="P:programmed cell death"/>
    <property type="evidence" value="ECO:0007669"/>
    <property type="project" value="TreeGrafter"/>
</dbReference>
<reference evidence="6 7" key="1">
    <citation type="submission" date="2019-01" db="EMBL/GenBank/DDBJ databases">
        <authorList>
            <person name="Ferrante I. M."/>
        </authorList>
    </citation>
    <scope>NUCLEOTIDE SEQUENCE [LARGE SCALE GENOMIC DNA]</scope>
    <source>
        <strain evidence="6 7">B856</strain>
    </source>
</reference>
<dbReference type="Proteomes" id="UP000291116">
    <property type="component" value="Unassembled WGS sequence"/>
</dbReference>
<dbReference type="GO" id="GO:0016174">
    <property type="term" value="F:NAD(P)H oxidase H2O2-forming activity"/>
    <property type="evidence" value="ECO:0007669"/>
    <property type="project" value="TreeGrafter"/>
</dbReference>
<evidence type="ECO:0000256" key="3">
    <source>
        <dbReference type="ARBA" id="ARBA00023002"/>
    </source>
</evidence>
<feature type="compositionally biased region" description="Basic and acidic residues" evidence="4">
    <location>
        <begin position="843"/>
        <end position="863"/>
    </location>
</feature>
<dbReference type="GO" id="GO:0005739">
    <property type="term" value="C:mitochondrion"/>
    <property type="evidence" value="ECO:0007669"/>
    <property type="project" value="TreeGrafter"/>
</dbReference>
<keyword evidence="2" id="KW-0274">FAD</keyword>
<dbReference type="PANTHER" id="PTHR43557">
    <property type="entry name" value="APOPTOSIS-INDUCING FACTOR 1"/>
    <property type="match status" value="1"/>
</dbReference>
<sequence>MTPHHIFRHGRFHSTLRTLSLAGGSLLAGCQIASSPLLFENEDTCHCSLKVNNNADDTICTVRNRLREIHSVFSRFSRLLEANRSSLEPASKPASRIASENNTILATSVRQRKTCLEPGKAIGSVGNTALYDFVIVGYGNAGQSALRTLQEQCPGARVALVDPLRSPNKGTKGKGVDTDYFRDTVVEFDPSSKTLRLLAADPSRRAIRYKHGVLIATGARGAPPPLELFQEESLPRVLELRPTELFRNTKRPAMAPEKVRNAVAEAAAKGAKIAVLGSGWEALDLLLVAERACKSTKRRPTMCFASSGIAWHTLPPYLSAELRKKLGKREVDVQDRSFVRYVADYQQSNRQQIELHTAKTYDLMDTRRTALDLLVVAPDSFGDKGTAALPTMDVPESMKESSDGRPWYKTWSQMARRRNAEPSALVCFEDDGRISVNAELHVASRIYAAGGCAKYPNSSTGHSCIAGEGSIDGSEAGRLAALNMSRDYRLATRASSSYGFSSSGDDIEEAHSFATNSLPIWRSDITSFPACNGDRISSLSSIGVQALCVGKCDSERQSTRAFWWTNSSARRKMNRFIKDESESSQDDDGDDGKDEDVDEGSIRRRKSLVISRHKTGRVNSRGLVKPVYGVGVVFYLDHYGRIQGIMTWGLPFADRPGGKINPELLEHMKHMIASNAGVSALDAEDNHQLVNLALGKASQKLVALSVKDQVSHTTRTWHGLDGPIQGFATPLYRYTEVSNSRNKTVNVLKRKDGSGLGVLGEGLYVRDDFVLEEVADNGPGDHLSEEENEDASPANIPTTMYPITVAPASHHDDAYGKKEISLETMKELNRYLAVQLRWEANENRARPGKEDPLWLRPGDERKNTSGKQNVIDAYRRIMFPHQSS</sequence>
<keyword evidence="7" id="KW-1185">Reference proteome</keyword>
<organism evidence="6 7">
    <name type="scientific">Pseudo-nitzschia multistriata</name>
    <dbReference type="NCBI Taxonomy" id="183589"/>
    <lineage>
        <taxon>Eukaryota</taxon>
        <taxon>Sar</taxon>
        <taxon>Stramenopiles</taxon>
        <taxon>Ochrophyta</taxon>
        <taxon>Bacillariophyta</taxon>
        <taxon>Bacillariophyceae</taxon>
        <taxon>Bacillariophycidae</taxon>
        <taxon>Bacillariales</taxon>
        <taxon>Bacillariaceae</taxon>
        <taxon>Pseudo-nitzschia</taxon>
    </lineage>
</organism>
<feature type="region of interest" description="Disordered" evidence="4">
    <location>
        <begin position="575"/>
        <end position="600"/>
    </location>
</feature>
<evidence type="ECO:0000313" key="7">
    <source>
        <dbReference type="Proteomes" id="UP000291116"/>
    </source>
</evidence>
<dbReference type="OrthoDB" id="6029at2759"/>
<evidence type="ECO:0000256" key="4">
    <source>
        <dbReference type="SAM" id="MobiDB-lite"/>
    </source>
</evidence>
<evidence type="ECO:0000256" key="2">
    <source>
        <dbReference type="ARBA" id="ARBA00022827"/>
    </source>
</evidence>
<evidence type="ECO:0000313" key="6">
    <source>
        <dbReference type="EMBL" id="VEU37371.1"/>
    </source>
</evidence>
<dbReference type="PANTHER" id="PTHR43557:SF4">
    <property type="entry name" value="APOPTOSIS-INDUCING FACTOR 1, MITOCHONDRIAL"/>
    <property type="match status" value="1"/>
</dbReference>
<dbReference type="AlphaFoldDB" id="A0A448Z5R3"/>
<protein>
    <recommendedName>
        <fullName evidence="5">FAD/NAD(P)-binding domain-containing protein</fullName>
    </recommendedName>
</protein>
<keyword evidence="1" id="KW-0285">Flavoprotein</keyword>
<dbReference type="Gene3D" id="3.50.50.60">
    <property type="entry name" value="FAD/NAD(P)-binding domain"/>
    <property type="match status" value="2"/>
</dbReference>
<dbReference type="GO" id="GO:0071949">
    <property type="term" value="F:FAD binding"/>
    <property type="evidence" value="ECO:0007669"/>
    <property type="project" value="TreeGrafter"/>
</dbReference>
<dbReference type="SUPFAM" id="SSF51905">
    <property type="entry name" value="FAD/NAD(P)-binding domain"/>
    <property type="match status" value="2"/>
</dbReference>
<dbReference type="GO" id="GO:0033108">
    <property type="term" value="P:mitochondrial respiratory chain complex assembly"/>
    <property type="evidence" value="ECO:0007669"/>
    <property type="project" value="TreeGrafter"/>
</dbReference>
<feature type="domain" description="FAD/NAD(P)-binding" evidence="5">
    <location>
        <begin position="180"/>
        <end position="377"/>
    </location>
</feature>
<evidence type="ECO:0000256" key="1">
    <source>
        <dbReference type="ARBA" id="ARBA00022630"/>
    </source>
</evidence>